<dbReference type="Gene3D" id="1.20.1260.100">
    <property type="entry name" value="TspO/MBR protein"/>
    <property type="match status" value="1"/>
</dbReference>
<dbReference type="EMBL" id="WAAU01000014">
    <property type="protein sequence ID" value="KAB1157247.1"/>
    <property type="molecule type" value="Genomic_DNA"/>
</dbReference>
<dbReference type="GO" id="GO:0033013">
    <property type="term" value="P:tetrapyrrole metabolic process"/>
    <property type="evidence" value="ECO:0007669"/>
    <property type="project" value="UniProtKB-ARBA"/>
</dbReference>
<dbReference type="RefSeq" id="WP_150899916.1">
    <property type="nucleotide sequence ID" value="NZ_CANMHX010000010.1"/>
</dbReference>
<sequence>MGISKVIRFLIFLSLNFLALIVGVWLMNNGPQTDWYKSLNKAPWTPANWVFGAAWFFIMFCFSFYMTNLSFRFKLTKGGFLIAYLYMVQWILNVMWNYFFFNQHYTVLGLIIITALWLLIGYFTVEYCRKMKLYTLLILPYLVWMTIATSLNAYVVFNN</sequence>
<evidence type="ECO:0000256" key="4">
    <source>
        <dbReference type="ARBA" id="ARBA00022989"/>
    </source>
</evidence>
<dbReference type="AlphaFoldDB" id="A0A7J5AI09"/>
<evidence type="ECO:0000256" key="5">
    <source>
        <dbReference type="ARBA" id="ARBA00023136"/>
    </source>
</evidence>
<keyword evidence="3 6" id="KW-0812">Transmembrane</keyword>
<feature type="transmembrane region" description="Helical" evidence="6">
    <location>
        <begin position="137"/>
        <end position="157"/>
    </location>
</feature>
<name>A0A7J5AI09_9FLAO</name>
<organism evidence="7 8">
    <name type="scientific">Tenacibaculum aiptasiae</name>
    <dbReference type="NCBI Taxonomy" id="426481"/>
    <lineage>
        <taxon>Bacteria</taxon>
        <taxon>Pseudomonadati</taxon>
        <taxon>Bacteroidota</taxon>
        <taxon>Flavobacteriia</taxon>
        <taxon>Flavobacteriales</taxon>
        <taxon>Flavobacteriaceae</taxon>
        <taxon>Tenacibaculum</taxon>
    </lineage>
</organism>
<comment type="caution">
    <text evidence="7">The sequence shown here is derived from an EMBL/GenBank/DDBJ whole genome shotgun (WGS) entry which is preliminary data.</text>
</comment>
<dbReference type="PANTHER" id="PTHR10057:SF0">
    <property type="entry name" value="TRANSLOCATOR PROTEIN"/>
    <property type="match status" value="1"/>
</dbReference>
<comment type="subcellular location">
    <subcellularLocation>
        <location evidence="1">Membrane</location>
        <topology evidence="1">Multi-pass membrane protein</topology>
    </subcellularLocation>
</comment>
<dbReference type="InterPro" id="IPR038330">
    <property type="entry name" value="TspO/MBR-related_sf"/>
</dbReference>
<dbReference type="FunFam" id="1.20.1260.100:FF:000001">
    <property type="entry name" value="translocator protein 2"/>
    <property type="match status" value="1"/>
</dbReference>
<evidence type="ECO:0000313" key="7">
    <source>
        <dbReference type="EMBL" id="KAB1157247.1"/>
    </source>
</evidence>
<keyword evidence="8" id="KW-1185">Reference proteome</keyword>
<evidence type="ECO:0000313" key="8">
    <source>
        <dbReference type="Proteomes" id="UP000467305"/>
    </source>
</evidence>
<comment type="similarity">
    <text evidence="2">Belongs to the TspO/BZRP family.</text>
</comment>
<keyword evidence="5 6" id="KW-0472">Membrane</keyword>
<evidence type="ECO:0000256" key="1">
    <source>
        <dbReference type="ARBA" id="ARBA00004141"/>
    </source>
</evidence>
<reference evidence="7 8" key="1">
    <citation type="submission" date="2019-09" db="EMBL/GenBank/DDBJ databases">
        <authorList>
            <person name="Cao W.R."/>
        </authorList>
    </citation>
    <scope>NUCLEOTIDE SEQUENCE [LARGE SCALE GENOMIC DNA]</scope>
    <source>
        <strain evidence="8">a4</strain>
    </source>
</reference>
<dbReference type="Proteomes" id="UP000467305">
    <property type="component" value="Unassembled WGS sequence"/>
</dbReference>
<feature type="transmembrane region" description="Helical" evidence="6">
    <location>
        <begin position="7"/>
        <end position="27"/>
    </location>
</feature>
<dbReference type="GO" id="GO:0016020">
    <property type="term" value="C:membrane"/>
    <property type="evidence" value="ECO:0007669"/>
    <property type="project" value="UniProtKB-SubCell"/>
</dbReference>
<dbReference type="OrthoDB" id="9795496at2"/>
<feature type="transmembrane region" description="Helical" evidence="6">
    <location>
        <begin position="105"/>
        <end position="125"/>
    </location>
</feature>
<feature type="transmembrane region" description="Helical" evidence="6">
    <location>
        <begin position="47"/>
        <end position="66"/>
    </location>
</feature>
<dbReference type="PANTHER" id="PTHR10057">
    <property type="entry name" value="PERIPHERAL-TYPE BENZODIAZEPINE RECEPTOR"/>
    <property type="match status" value="1"/>
</dbReference>
<dbReference type="InterPro" id="IPR004307">
    <property type="entry name" value="TspO_MBR"/>
</dbReference>
<protein>
    <submittedName>
        <fullName evidence="7">Tryptophan-rich sensory protein</fullName>
    </submittedName>
</protein>
<gene>
    <name evidence="7" type="ORF">F7018_09955</name>
</gene>
<dbReference type="CDD" id="cd15904">
    <property type="entry name" value="TSPO_MBR"/>
    <property type="match status" value="1"/>
</dbReference>
<dbReference type="Pfam" id="PF03073">
    <property type="entry name" value="TspO_MBR"/>
    <property type="match status" value="1"/>
</dbReference>
<evidence type="ECO:0000256" key="3">
    <source>
        <dbReference type="ARBA" id="ARBA00022692"/>
    </source>
</evidence>
<proteinExistence type="inferred from homology"/>
<feature type="transmembrane region" description="Helical" evidence="6">
    <location>
        <begin position="78"/>
        <end position="99"/>
    </location>
</feature>
<keyword evidence="4 6" id="KW-1133">Transmembrane helix</keyword>
<evidence type="ECO:0000256" key="2">
    <source>
        <dbReference type="ARBA" id="ARBA00007524"/>
    </source>
</evidence>
<accession>A0A7J5AI09</accession>
<evidence type="ECO:0000256" key="6">
    <source>
        <dbReference type="SAM" id="Phobius"/>
    </source>
</evidence>